<dbReference type="RefSeq" id="WP_042459802.1">
    <property type="nucleotide sequence ID" value="NZ_BBPN01000062.1"/>
</dbReference>
<dbReference type="EMBL" id="FOAZ01000010">
    <property type="protein sequence ID" value="SEL62554.1"/>
    <property type="molecule type" value="Genomic_DNA"/>
</dbReference>
<dbReference type="Pfam" id="PF10646">
    <property type="entry name" value="Germane"/>
    <property type="match status" value="1"/>
</dbReference>
<feature type="domain" description="Lipoprotein LpqB C-terminal" evidence="2">
    <location>
        <begin position="355"/>
        <end position="586"/>
    </location>
</feature>
<dbReference type="PROSITE" id="PS51318">
    <property type="entry name" value="TAT"/>
    <property type="match status" value="1"/>
</dbReference>
<evidence type="ECO:0000259" key="2">
    <source>
        <dbReference type="Pfam" id="PF10647"/>
    </source>
</evidence>
<evidence type="ECO:0000313" key="5">
    <source>
        <dbReference type="Proteomes" id="UP000183015"/>
    </source>
</evidence>
<keyword evidence="4" id="KW-0449">Lipoprotein</keyword>
<evidence type="ECO:0000259" key="1">
    <source>
        <dbReference type="Pfam" id="PF10646"/>
    </source>
</evidence>
<dbReference type="AlphaFoldDB" id="A0A1H7RRX8"/>
<evidence type="ECO:0000313" key="4">
    <source>
        <dbReference type="EMBL" id="SEL62554.1"/>
    </source>
</evidence>
<dbReference type="InterPro" id="IPR019606">
    <property type="entry name" value="GerMN"/>
</dbReference>
<keyword evidence="5" id="KW-1185">Reference proteome</keyword>
<dbReference type="SUPFAM" id="SSF69322">
    <property type="entry name" value="Tricorn protease domain 2"/>
    <property type="match status" value="1"/>
</dbReference>
<dbReference type="InterPro" id="IPR059026">
    <property type="entry name" value="LpqB_N"/>
</dbReference>
<name>A0A1H7RRX8_STRJI</name>
<gene>
    <name evidence="4" type="ORF">SAMN05414137_110268</name>
</gene>
<proteinExistence type="predicted"/>
<evidence type="ECO:0000259" key="3">
    <source>
        <dbReference type="Pfam" id="PF25976"/>
    </source>
</evidence>
<dbReference type="Pfam" id="PF10647">
    <property type="entry name" value="Gmad1"/>
    <property type="match status" value="1"/>
</dbReference>
<feature type="domain" description="Lipoprotein LpqB N-terminal" evidence="3">
    <location>
        <begin position="57"/>
        <end position="180"/>
    </location>
</feature>
<protein>
    <submittedName>
        <fullName evidence="4">Lipoprotein LpqB beta-propeller domain-containing protein</fullName>
    </submittedName>
</protein>
<dbReference type="STRING" id="235985.SAMN05414137_110268"/>
<dbReference type="Pfam" id="PF25976">
    <property type="entry name" value="LpqB_N"/>
    <property type="match status" value="1"/>
</dbReference>
<dbReference type="InterPro" id="IPR006311">
    <property type="entry name" value="TAT_signal"/>
</dbReference>
<sequence length="622" mass="64364">MKSSELTRRRGLRAVALTGAVLGLAGCATMPGNGPVALGPTDAGSTQNTRVELIPVPPAEGESPDQLLHGYLDALGSDQADYRTARQYLSDPSWKPSGAVTVLQNTPNVPPVPASCAQQKTCSITVTGNQVAALDPHGSYTATPLTPFFSVDFHFRKNDKGQWRIVDPPSTVLTSVRDFQRIYASVNLYYPAVAGQTGGGVSPLVADPVFIRARVDNPLQTAAQQLLNGPSTWLQPAVNPGFTPGAKVVVDSTNAQAKVYLSLGSGGDWSHKACLTMAAQLYTTLSQVQGGGVQVQGQSPTSVALYQDKGGSAVCTAESEGQYNPVRVPATAYFLSPDHQLKSVTPTASGATPGGSTVDGVPGRLVPAGVAIGEFAVSPRGDGAVASVSQDGRSLYLSGLRQTSEPTAAVLRSSVARALSSPSFDGTGTLWFVDSEPGGKPLRAVTDGQVVSVDIPDLPGGATIEQVRVAPDGARIALLERTADGQTAVQIGRVARIGGGDDLNHPAVAFSVQDLRTTAVGISSISSLSWQDGDALVVVGQQSGTTSVIPVEIDDSPSSLGAIQALNGVIDVTALPGDPGDWLFATANSPDQEIFASQLQFFRWDAITRDASSKGSGVRFPG</sequence>
<reference evidence="5" key="1">
    <citation type="submission" date="2016-10" db="EMBL/GenBank/DDBJ databases">
        <authorList>
            <person name="Varghese N."/>
        </authorList>
    </citation>
    <scope>NUCLEOTIDE SEQUENCE [LARGE SCALE GENOMIC DNA]</scope>
    <source>
        <strain evidence="5">DSM 45096 / BCRC 16803 / CGMCC 4.1857 / CIP 109030 / JCM 12277 / KCTC 19219 / NBRC 100920 / 33214</strain>
    </source>
</reference>
<dbReference type="PROSITE" id="PS51257">
    <property type="entry name" value="PROKAR_LIPOPROTEIN"/>
    <property type="match status" value="1"/>
</dbReference>
<accession>A0A1H7RRX8</accession>
<feature type="domain" description="GerMN" evidence="1">
    <location>
        <begin position="188"/>
        <end position="295"/>
    </location>
</feature>
<dbReference type="InterPro" id="IPR018910">
    <property type="entry name" value="LpqB_C"/>
</dbReference>
<organism evidence="4 5">
    <name type="scientific">Streptacidiphilus jiangxiensis</name>
    <dbReference type="NCBI Taxonomy" id="235985"/>
    <lineage>
        <taxon>Bacteria</taxon>
        <taxon>Bacillati</taxon>
        <taxon>Actinomycetota</taxon>
        <taxon>Actinomycetes</taxon>
        <taxon>Kitasatosporales</taxon>
        <taxon>Streptomycetaceae</taxon>
        <taxon>Streptacidiphilus</taxon>
    </lineage>
</organism>
<dbReference type="eggNOG" id="COG0823">
    <property type="taxonomic scope" value="Bacteria"/>
</dbReference>
<dbReference type="OrthoDB" id="3226781at2"/>
<dbReference type="Proteomes" id="UP000183015">
    <property type="component" value="Unassembled WGS sequence"/>
</dbReference>